<dbReference type="AlphaFoldDB" id="A0A164Q5A2"/>
<organism evidence="1 2">
    <name type="scientific">Daphnia magna</name>
    <dbReference type="NCBI Taxonomy" id="35525"/>
    <lineage>
        <taxon>Eukaryota</taxon>
        <taxon>Metazoa</taxon>
        <taxon>Ecdysozoa</taxon>
        <taxon>Arthropoda</taxon>
        <taxon>Crustacea</taxon>
        <taxon>Branchiopoda</taxon>
        <taxon>Diplostraca</taxon>
        <taxon>Cladocera</taxon>
        <taxon>Anomopoda</taxon>
        <taxon>Daphniidae</taxon>
        <taxon>Daphnia</taxon>
    </lineage>
</organism>
<evidence type="ECO:0000313" key="1">
    <source>
        <dbReference type="EMBL" id="KZS07443.1"/>
    </source>
</evidence>
<reference evidence="1 2" key="1">
    <citation type="submission" date="2016-03" db="EMBL/GenBank/DDBJ databases">
        <title>EvidentialGene: Evidence-directed Construction of Genes on Genomes.</title>
        <authorList>
            <person name="Gilbert D.G."/>
            <person name="Choi J.-H."/>
            <person name="Mockaitis K."/>
            <person name="Colbourne J."/>
            <person name="Pfrender M."/>
        </authorList>
    </citation>
    <scope>NUCLEOTIDE SEQUENCE [LARGE SCALE GENOMIC DNA]</scope>
    <source>
        <strain evidence="1 2">Xinb3</strain>
        <tissue evidence="1">Complete organism</tissue>
    </source>
</reference>
<sequence length="77" mass="8309">MRRFFFKEASPAGAAGGDPVLNDGSIIYTQLRRATSPFITASGAPPWYTPSTLCIAHTQEEEEEEDPLLLDGASVIP</sequence>
<proteinExistence type="predicted"/>
<dbReference type="Proteomes" id="UP000076858">
    <property type="component" value="Unassembled WGS sequence"/>
</dbReference>
<accession>A0A164Q5A2</accession>
<name>A0A164Q5A2_9CRUS</name>
<comment type="caution">
    <text evidence="1">The sequence shown here is derived from an EMBL/GenBank/DDBJ whole genome shotgun (WGS) entry which is preliminary data.</text>
</comment>
<keyword evidence="2" id="KW-1185">Reference proteome</keyword>
<dbReference type="EMBL" id="LRGB01002454">
    <property type="protein sequence ID" value="KZS07443.1"/>
    <property type="molecule type" value="Genomic_DNA"/>
</dbReference>
<evidence type="ECO:0000313" key="2">
    <source>
        <dbReference type="Proteomes" id="UP000076858"/>
    </source>
</evidence>
<gene>
    <name evidence="1" type="ORF">APZ42_028828</name>
</gene>
<protein>
    <submittedName>
        <fullName evidence="1">Uncharacterized protein</fullName>
    </submittedName>
</protein>